<comment type="subcellular location">
    <subcellularLocation>
        <location evidence="1">Cell membrane</location>
        <topology evidence="1">Multi-pass membrane protein</topology>
    </subcellularLocation>
</comment>
<feature type="domain" description="Glycosyltransferase 2-like" evidence="10">
    <location>
        <begin position="9"/>
        <end position="167"/>
    </location>
</feature>
<evidence type="ECO:0000313" key="11">
    <source>
        <dbReference type="EMBL" id="OGK18532.1"/>
    </source>
</evidence>
<evidence type="ECO:0000313" key="12">
    <source>
        <dbReference type="Proteomes" id="UP000176850"/>
    </source>
</evidence>
<evidence type="ECO:0000256" key="1">
    <source>
        <dbReference type="ARBA" id="ARBA00004651"/>
    </source>
</evidence>
<gene>
    <name evidence="11" type="ORF">A2799_02925</name>
</gene>
<evidence type="ECO:0000256" key="8">
    <source>
        <dbReference type="ARBA" id="ARBA00038152"/>
    </source>
</evidence>
<dbReference type="AlphaFoldDB" id="A0A1F7GJ02"/>
<keyword evidence="7 9" id="KW-0472">Membrane</keyword>
<dbReference type="FunFam" id="3.90.550.10:FF:000079">
    <property type="entry name" value="Probable glycosyl transferase"/>
    <property type="match status" value="1"/>
</dbReference>
<evidence type="ECO:0000256" key="6">
    <source>
        <dbReference type="ARBA" id="ARBA00022989"/>
    </source>
</evidence>
<name>A0A1F7GJ02_9BACT</name>
<dbReference type="EMBL" id="MFZH01000030">
    <property type="protein sequence ID" value="OGK18532.1"/>
    <property type="molecule type" value="Genomic_DNA"/>
</dbReference>
<keyword evidence="6 9" id="KW-1133">Transmembrane helix</keyword>
<comment type="caution">
    <text evidence="11">The sequence shown here is derived from an EMBL/GenBank/DDBJ whole genome shotgun (WGS) entry which is preliminary data.</text>
</comment>
<feature type="transmembrane region" description="Helical" evidence="9">
    <location>
        <begin position="231"/>
        <end position="251"/>
    </location>
</feature>
<dbReference type="Pfam" id="PF00535">
    <property type="entry name" value="Glycos_transf_2"/>
    <property type="match status" value="1"/>
</dbReference>
<dbReference type="SUPFAM" id="SSF53448">
    <property type="entry name" value="Nucleotide-diphospho-sugar transferases"/>
    <property type="match status" value="1"/>
</dbReference>
<protein>
    <recommendedName>
        <fullName evidence="10">Glycosyltransferase 2-like domain-containing protein</fullName>
    </recommendedName>
</protein>
<reference evidence="11 12" key="1">
    <citation type="journal article" date="2016" name="Nat. Commun.">
        <title>Thousands of microbial genomes shed light on interconnected biogeochemical processes in an aquifer system.</title>
        <authorList>
            <person name="Anantharaman K."/>
            <person name="Brown C.T."/>
            <person name="Hug L.A."/>
            <person name="Sharon I."/>
            <person name="Castelle C.J."/>
            <person name="Probst A.J."/>
            <person name="Thomas B.C."/>
            <person name="Singh A."/>
            <person name="Wilkins M.J."/>
            <person name="Karaoz U."/>
            <person name="Brodie E.L."/>
            <person name="Williams K.H."/>
            <person name="Hubbard S.S."/>
            <person name="Banfield J.F."/>
        </authorList>
    </citation>
    <scope>NUCLEOTIDE SEQUENCE [LARGE SCALE GENOMIC DNA]</scope>
</reference>
<dbReference type="PANTHER" id="PTHR48090:SF1">
    <property type="entry name" value="PROPHAGE BACTOPRENOL GLUCOSYL TRANSFERASE HOMOLOG"/>
    <property type="match status" value="1"/>
</dbReference>
<keyword evidence="2" id="KW-1003">Cell membrane</keyword>
<evidence type="ECO:0000256" key="9">
    <source>
        <dbReference type="SAM" id="Phobius"/>
    </source>
</evidence>
<keyword evidence="4" id="KW-0808">Transferase</keyword>
<dbReference type="InterPro" id="IPR029044">
    <property type="entry name" value="Nucleotide-diphossugar_trans"/>
</dbReference>
<proteinExistence type="inferred from homology"/>
<evidence type="ECO:0000259" key="10">
    <source>
        <dbReference type="Pfam" id="PF00535"/>
    </source>
</evidence>
<evidence type="ECO:0000256" key="5">
    <source>
        <dbReference type="ARBA" id="ARBA00022692"/>
    </source>
</evidence>
<keyword evidence="5 9" id="KW-0812">Transmembrane</keyword>
<evidence type="ECO:0000256" key="3">
    <source>
        <dbReference type="ARBA" id="ARBA00022676"/>
    </source>
</evidence>
<sequence>MTPQKFTVSVVVPAYNEEVGIAAFLERLQGTLKGLDYEIIVVDDGSVDGTLTVLSALAAKNDRIKAISFTRNFGHQMALSAGYKYAQGDCVVTIDADMQDPPELITELIEKWQEGYKIVYAKRREREETIFKRVTASLFYRVLNTFSETPVPIDVGDFRLVDREVAELIGQLPEKSRFLRGLVAWGGFSATSVDFIRRKRMHGKTHYPFFKMLNFALDGVVSFSTKPLKMAIYLGIIASLLGFSGIVYAIWRRFFLPHEFWVTGWTALFVAIVFFGGIQLFTTGIIGEYIGKIYKEVQGRPMYLVKETVNIERQKI</sequence>
<organism evidence="11 12">
    <name type="scientific">Candidatus Roizmanbacteria bacterium RIFCSPHIGHO2_01_FULL_39_24</name>
    <dbReference type="NCBI Taxonomy" id="1802032"/>
    <lineage>
        <taxon>Bacteria</taxon>
        <taxon>Candidatus Roizmaniibacteriota</taxon>
    </lineage>
</organism>
<comment type="similarity">
    <text evidence="8">Belongs to the glycosyltransferase 2 family. GtrB subfamily.</text>
</comment>
<dbReference type="InterPro" id="IPR050256">
    <property type="entry name" value="Glycosyltransferase_2"/>
</dbReference>
<evidence type="ECO:0000256" key="7">
    <source>
        <dbReference type="ARBA" id="ARBA00023136"/>
    </source>
</evidence>
<dbReference type="Gene3D" id="3.90.550.10">
    <property type="entry name" value="Spore Coat Polysaccharide Biosynthesis Protein SpsA, Chain A"/>
    <property type="match status" value="1"/>
</dbReference>
<dbReference type="Proteomes" id="UP000176850">
    <property type="component" value="Unassembled WGS sequence"/>
</dbReference>
<dbReference type="CDD" id="cd04187">
    <property type="entry name" value="DPM1_like_bac"/>
    <property type="match status" value="1"/>
</dbReference>
<dbReference type="GO" id="GO:0005886">
    <property type="term" value="C:plasma membrane"/>
    <property type="evidence" value="ECO:0007669"/>
    <property type="project" value="UniProtKB-SubCell"/>
</dbReference>
<dbReference type="PANTHER" id="PTHR48090">
    <property type="entry name" value="UNDECAPRENYL-PHOSPHATE 4-DEOXY-4-FORMAMIDO-L-ARABINOSE TRANSFERASE-RELATED"/>
    <property type="match status" value="1"/>
</dbReference>
<keyword evidence="3" id="KW-0328">Glycosyltransferase</keyword>
<feature type="transmembrane region" description="Helical" evidence="9">
    <location>
        <begin position="263"/>
        <end position="286"/>
    </location>
</feature>
<dbReference type="GO" id="GO:0016757">
    <property type="term" value="F:glycosyltransferase activity"/>
    <property type="evidence" value="ECO:0007669"/>
    <property type="project" value="UniProtKB-KW"/>
</dbReference>
<evidence type="ECO:0000256" key="4">
    <source>
        <dbReference type="ARBA" id="ARBA00022679"/>
    </source>
</evidence>
<dbReference type="InterPro" id="IPR001173">
    <property type="entry name" value="Glyco_trans_2-like"/>
</dbReference>
<accession>A0A1F7GJ02</accession>
<evidence type="ECO:0000256" key="2">
    <source>
        <dbReference type="ARBA" id="ARBA00022475"/>
    </source>
</evidence>